<feature type="region of interest" description="Disordered" evidence="12">
    <location>
        <begin position="140"/>
        <end position="267"/>
    </location>
</feature>
<evidence type="ECO:0000313" key="14">
    <source>
        <dbReference type="EMBL" id="KAK6179324.1"/>
    </source>
</evidence>
<dbReference type="PRINTS" id="PR01078">
    <property type="entry name" value="AMINACHANNEL"/>
</dbReference>
<evidence type="ECO:0000256" key="10">
    <source>
        <dbReference type="ARBA" id="ARBA00023303"/>
    </source>
</evidence>
<keyword evidence="9 11" id="KW-0739">Sodium transport</keyword>
<evidence type="ECO:0000256" key="2">
    <source>
        <dbReference type="ARBA" id="ARBA00022448"/>
    </source>
</evidence>
<evidence type="ECO:0000256" key="3">
    <source>
        <dbReference type="ARBA" id="ARBA00022461"/>
    </source>
</evidence>
<evidence type="ECO:0000256" key="13">
    <source>
        <dbReference type="SAM" id="Phobius"/>
    </source>
</evidence>
<accession>A0AAN8PM02</accession>
<keyword evidence="7 11" id="KW-0406">Ion transport</keyword>
<keyword evidence="3 11" id="KW-0894">Sodium channel</keyword>
<dbReference type="Proteomes" id="UP001347796">
    <property type="component" value="Unassembled WGS sequence"/>
</dbReference>
<evidence type="ECO:0000256" key="5">
    <source>
        <dbReference type="ARBA" id="ARBA00022989"/>
    </source>
</evidence>
<dbReference type="GO" id="GO:0005886">
    <property type="term" value="C:plasma membrane"/>
    <property type="evidence" value="ECO:0007669"/>
    <property type="project" value="TreeGrafter"/>
</dbReference>
<keyword evidence="5 13" id="KW-1133">Transmembrane helix</keyword>
<dbReference type="Gene3D" id="1.10.287.770">
    <property type="entry name" value="YojJ-like"/>
    <property type="match status" value="1"/>
</dbReference>
<evidence type="ECO:0000256" key="1">
    <source>
        <dbReference type="ARBA" id="ARBA00004141"/>
    </source>
</evidence>
<keyword evidence="8 13" id="KW-0472">Membrane</keyword>
<dbReference type="Pfam" id="PF00858">
    <property type="entry name" value="ASC"/>
    <property type="match status" value="1"/>
</dbReference>
<keyword evidence="6" id="KW-0915">Sodium</keyword>
<evidence type="ECO:0000256" key="9">
    <source>
        <dbReference type="ARBA" id="ARBA00023201"/>
    </source>
</evidence>
<evidence type="ECO:0000256" key="6">
    <source>
        <dbReference type="ARBA" id="ARBA00023053"/>
    </source>
</evidence>
<dbReference type="InterPro" id="IPR001873">
    <property type="entry name" value="ENaC"/>
</dbReference>
<keyword evidence="4 11" id="KW-0812">Transmembrane</keyword>
<reference evidence="14 15" key="1">
    <citation type="submission" date="2024-01" db="EMBL/GenBank/DDBJ databases">
        <title>The genome of the rayed Mediterranean limpet Patella caerulea (Linnaeus, 1758).</title>
        <authorList>
            <person name="Anh-Thu Weber A."/>
            <person name="Halstead-Nussloch G."/>
        </authorList>
    </citation>
    <scope>NUCLEOTIDE SEQUENCE [LARGE SCALE GENOMIC DNA]</scope>
    <source>
        <strain evidence="14">AATW-2023a</strain>
        <tissue evidence="14">Whole specimen</tissue>
    </source>
</reference>
<feature type="compositionally biased region" description="Basic and acidic residues" evidence="12">
    <location>
        <begin position="211"/>
        <end position="222"/>
    </location>
</feature>
<dbReference type="PANTHER" id="PTHR11690">
    <property type="entry name" value="AMILORIDE-SENSITIVE SODIUM CHANNEL-RELATED"/>
    <property type="match status" value="1"/>
</dbReference>
<dbReference type="PANTHER" id="PTHR11690:SF248">
    <property type="entry name" value="PICKPOCKET 17, ISOFORM A"/>
    <property type="match status" value="1"/>
</dbReference>
<dbReference type="GO" id="GO:0015280">
    <property type="term" value="F:ligand-gated sodium channel activity"/>
    <property type="evidence" value="ECO:0007669"/>
    <property type="project" value="TreeGrafter"/>
</dbReference>
<comment type="similarity">
    <text evidence="11">Belongs to the amiloride-sensitive sodium channel (TC 1.A.6) family.</text>
</comment>
<organism evidence="14 15">
    <name type="scientific">Patella caerulea</name>
    <name type="common">Rayed Mediterranean limpet</name>
    <dbReference type="NCBI Taxonomy" id="87958"/>
    <lineage>
        <taxon>Eukaryota</taxon>
        <taxon>Metazoa</taxon>
        <taxon>Spiralia</taxon>
        <taxon>Lophotrochozoa</taxon>
        <taxon>Mollusca</taxon>
        <taxon>Gastropoda</taxon>
        <taxon>Patellogastropoda</taxon>
        <taxon>Patelloidea</taxon>
        <taxon>Patellidae</taxon>
        <taxon>Patella</taxon>
    </lineage>
</organism>
<feature type="compositionally biased region" description="Polar residues" evidence="12">
    <location>
        <begin position="248"/>
        <end position="263"/>
    </location>
</feature>
<feature type="compositionally biased region" description="Low complexity" evidence="12">
    <location>
        <begin position="229"/>
        <end position="247"/>
    </location>
</feature>
<comment type="caution">
    <text evidence="14">The sequence shown here is derived from an EMBL/GenBank/DDBJ whole genome shotgun (WGS) entry which is preliminary data.</text>
</comment>
<gene>
    <name evidence="14" type="ORF">SNE40_011712</name>
</gene>
<dbReference type="AlphaFoldDB" id="A0AAN8PM02"/>
<evidence type="ECO:0000256" key="11">
    <source>
        <dbReference type="RuleBase" id="RU000679"/>
    </source>
</evidence>
<feature type="compositionally biased region" description="Polar residues" evidence="12">
    <location>
        <begin position="169"/>
        <end position="210"/>
    </location>
</feature>
<dbReference type="Gene3D" id="2.60.470.10">
    <property type="entry name" value="Acid-sensing ion channels like domains"/>
    <property type="match status" value="1"/>
</dbReference>
<evidence type="ECO:0000256" key="4">
    <source>
        <dbReference type="ARBA" id="ARBA00022692"/>
    </source>
</evidence>
<evidence type="ECO:0000256" key="8">
    <source>
        <dbReference type="ARBA" id="ARBA00023136"/>
    </source>
</evidence>
<feature type="transmembrane region" description="Helical" evidence="13">
    <location>
        <begin position="54"/>
        <end position="75"/>
    </location>
</feature>
<keyword evidence="15" id="KW-1185">Reference proteome</keyword>
<feature type="compositionally biased region" description="Basic and acidic residues" evidence="12">
    <location>
        <begin position="140"/>
        <end position="166"/>
    </location>
</feature>
<name>A0AAN8PM02_PATCE</name>
<dbReference type="EMBL" id="JAZGQO010000008">
    <property type="protein sequence ID" value="KAK6179324.1"/>
    <property type="molecule type" value="Genomic_DNA"/>
</dbReference>
<keyword evidence="10 11" id="KW-0407">Ion channel</keyword>
<evidence type="ECO:0000313" key="15">
    <source>
        <dbReference type="Proteomes" id="UP001347796"/>
    </source>
</evidence>
<keyword evidence="2 11" id="KW-0813">Transport</keyword>
<comment type="subcellular location">
    <subcellularLocation>
        <location evidence="1">Membrane</location>
        <topology evidence="1">Multi-pass membrane protein</topology>
    </subcellularLocation>
</comment>
<protein>
    <submittedName>
        <fullName evidence="14">Uncharacterized protein</fullName>
    </submittedName>
</protein>
<sequence>MANHNKEQSKTPAWPKLNTQDSVRLREQLGSFCQETSFTAIVNIYRATNTIKRLAWFLTFLFCLGWLTMQCYLLLDRFFLYPSDVRMELNSMPVLDFPSVTVCNMNPIRSNALQTPPFDQMLGYQRNRYSENNPLYDAKMESFKQPRENKNPRDGDGGGESRHPEDSQPPEQLPTTTSQPRLVTDTQQLDTENKQPSKQLSASNPNQELVTDTREQEPENKLPSKQLSTTNWQTLLLTDTQQQETSTSGAIQKTSNQTTTSKNDSFEDSIKTDYNQWDILDHQEVDGFYTNKNSELDASYKYAYLSAQANESLAIEVGHSLKTFLINCKYGGYPCSPHNFTTSNNPTYGNCFTFNHPDKAASLTSTFPGPLFGLSLEFYLEQNEYIPALSPEAGVKVVVHPRNSMPFPVDDGISVSPGFATSIGLNAVEMIRLEPPHADCANKGLIEDLYMKHLNTNYSKLSCMKSCYQMLIIEECNCFEPFYYVENKANVCNMTNNTIAHCARNIKTSRKADYDACDDKCPQACYEQRYEKSISMAAWPSEAYEKQLTDRVKKTSSTLGNIKMFKAKEFVKLQVYYEELVFKRIENTKSYESMNLISDIGGQLGLWLGLSAITIGELISFLLMVCRGMYRNILPRKTTPVVKVKLDNMH</sequence>
<evidence type="ECO:0000256" key="12">
    <source>
        <dbReference type="SAM" id="MobiDB-lite"/>
    </source>
</evidence>
<feature type="transmembrane region" description="Helical" evidence="13">
    <location>
        <begin position="604"/>
        <end position="626"/>
    </location>
</feature>
<evidence type="ECO:0000256" key="7">
    <source>
        <dbReference type="ARBA" id="ARBA00023065"/>
    </source>
</evidence>
<proteinExistence type="inferred from homology"/>